<evidence type="ECO:0000256" key="3">
    <source>
        <dbReference type="PROSITE-ProRule" id="PRU00335"/>
    </source>
</evidence>
<feature type="DNA-binding region" description="H-T-H motif" evidence="3">
    <location>
        <begin position="33"/>
        <end position="52"/>
    </location>
</feature>
<dbReference type="InterPro" id="IPR001647">
    <property type="entry name" value="HTH_TetR"/>
</dbReference>
<dbReference type="Gene3D" id="1.10.357.10">
    <property type="entry name" value="Tetracycline Repressor, domain 2"/>
    <property type="match status" value="1"/>
</dbReference>
<protein>
    <submittedName>
        <fullName evidence="5">AcrR family transcriptional regulator</fullName>
    </submittedName>
</protein>
<dbReference type="EMBL" id="JAUSTY010000004">
    <property type="protein sequence ID" value="MDQ0165327.1"/>
    <property type="molecule type" value="Genomic_DNA"/>
</dbReference>
<keyword evidence="2 3" id="KW-0238">DNA-binding</keyword>
<dbReference type="InterPro" id="IPR039532">
    <property type="entry name" value="TetR_C_Firmicutes"/>
</dbReference>
<organism evidence="5 6">
    <name type="scientific">Caldalkalibacillus horti</name>
    <dbReference type="NCBI Taxonomy" id="77523"/>
    <lineage>
        <taxon>Bacteria</taxon>
        <taxon>Bacillati</taxon>
        <taxon>Bacillota</taxon>
        <taxon>Bacilli</taxon>
        <taxon>Bacillales</taxon>
        <taxon>Bacillaceae</taxon>
        <taxon>Caldalkalibacillus</taxon>
    </lineage>
</organism>
<evidence type="ECO:0000313" key="5">
    <source>
        <dbReference type="EMBL" id="MDQ0165327.1"/>
    </source>
</evidence>
<evidence type="ECO:0000256" key="1">
    <source>
        <dbReference type="ARBA" id="ARBA00022491"/>
    </source>
</evidence>
<sequence length="185" mass="21755">MPNSIDRRKKYTRMVLKDSLIQLLKEKPISSITVKELCELADVNRSTFYAHYYNQFDLLDKIEEETIEDMKGYMNKFKYEKKEDVPHIMENLLGYFSSNRDVCQTLLNETETTFQSKATVVAHQFFLKNWTYMNDQEEDLTEYLSTYVINGAIHVVKAWLANGMDKSPGEMAKILNHFINKGLER</sequence>
<comment type="caution">
    <text evidence="5">The sequence shown here is derived from an EMBL/GenBank/DDBJ whole genome shotgun (WGS) entry which is preliminary data.</text>
</comment>
<reference evidence="5 6" key="1">
    <citation type="submission" date="2023-07" db="EMBL/GenBank/DDBJ databases">
        <title>Genomic Encyclopedia of Type Strains, Phase IV (KMG-IV): sequencing the most valuable type-strain genomes for metagenomic binning, comparative biology and taxonomic classification.</title>
        <authorList>
            <person name="Goeker M."/>
        </authorList>
    </citation>
    <scope>NUCLEOTIDE SEQUENCE [LARGE SCALE GENOMIC DNA]</scope>
    <source>
        <strain evidence="5 6">DSM 12751</strain>
    </source>
</reference>
<dbReference type="RefSeq" id="WP_307392287.1">
    <property type="nucleotide sequence ID" value="NZ_JAUSTY010000004.1"/>
</dbReference>
<feature type="domain" description="HTH tetR-type" evidence="4">
    <location>
        <begin position="10"/>
        <end position="70"/>
    </location>
</feature>
<dbReference type="InterPro" id="IPR009057">
    <property type="entry name" value="Homeodomain-like_sf"/>
</dbReference>
<keyword evidence="1" id="KW-0678">Repressor</keyword>
<evidence type="ECO:0000259" key="4">
    <source>
        <dbReference type="PROSITE" id="PS50977"/>
    </source>
</evidence>
<dbReference type="Pfam" id="PF14278">
    <property type="entry name" value="TetR_C_8"/>
    <property type="match status" value="1"/>
</dbReference>
<dbReference type="InterPro" id="IPR050624">
    <property type="entry name" value="HTH-type_Tx_Regulator"/>
</dbReference>
<gene>
    <name evidence="5" type="ORF">J2S11_001227</name>
</gene>
<dbReference type="PANTHER" id="PTHR43479">
    <property type="entry name" value="ACREF/ENVCD OPERON REPRESSOR-RELATED"/>
    <property type="match status" value="1"/>
</dbReference>
<name>A0ABT9VWH9_9BACI</name>
<accession>A0ABT9VWH9</accession>
<dbReference type="PROSITE" id="PS50977">
    <property type="entry name" value="HTH_TETR_2"/>
    <property type="match status" value="1"/>
</dbReference>
<keyword evidence="6" id="KW-1185">Reference proteome</keyword>
<evidence type="ECO:0000313" key="6">
    <source>
        <dbReference type="Proteomes" id="UP001235840"/>
    </source>
</evidence>
<dbReference type="Proteomes" id="UP001235840">
    <property type="component" value="Unassembled WGS sequence"/>
</dbReference>
<proteinExistence type="predicted"/>
<evidence type="ECO:0000256" key="2">
    <source>
        <dbReference type="ARBA" id="ARBA00023125"/>
    </source>
</evidence>
<dbReference type="PANTHER" id="PTHR43479:SF23">
    <property type="entry name" value="HTH TETR-TYPE DOMAIN-CONTAINING PROTEIN"/>
    <property type="match status" value="1"/>
</dbReference>
<dbReference type="SUPFAM" id="SSF46689">
    <property type="entry name" value="Homeodomain-like"/>
    <property type="match status" value="1"/>
</dbReference>